<dbReference type="EMBL" id="MU005647">
    <property type="protein sequence ID" value="KAF2675832.1"/>
    <property type="molecule type" value="Genomic_DNA"/>
</dbReference>
<protein>
    <submittedName>
        <fullName evidence="2">Uncharacterized protein</fullName>
    </submittedName>
</protein>
<accession>A0A6G1IC93</accession>
<dbReference type="Proteomes" id="UP000799291">
    <property type="component" value="Unassembled WGS sequence"/>
</dbReference>
<keyword evidence="3" id="KW-1185">Reference proteome</keyword>
<feature type="compositionally biased region" description="Polar residues" evidence="1">
    <location>
        <begin position="102"/>
        <end position="123"/>
    </location>
</feature>
<gene>
    <name evidence="2" type="ORF">K458DRAFT_197586</name>
</gene>
<dbReference type="AlphaFoldDB" id="A0A6G1IC93"/>
<dbReference type="OrthoDB" id="3793279at2759"/>
<proteinExistence type="predicted"/>
<evidence type="ECO:0000313" key="2">
    <source>
        <dbReference type="EMBL" id="KAF2675832.1"/>
    </source>
</evidence>
<evidence type="ECO:0000313" key="3">
    <source>
        <dbReference type="Proteomes" id="UP000799291"/>
    </source>
</evidence>
<organism evidence="2 3">
    <name type="scientific">Lentithecium fluviatile CBS 122367</name>
    <dbReference type="NCBI Taxonomy" id="1168545"/>
    <lineage>
        <taxon>Eukaryota</taxon>
        <taxon>Fungi</taxon>
        <taxon>Dikarya</taxon>
        <taxon>Ascomycota</taxon>
        <taxon>Pezizomycotina</taxon>
        <taxon>Dothideomycetes</taxon>
        <taxon>Pleosporomycetidae</taxon>
        <taxon>Pleosporales</taxon>
        <taxon>Massarineae</taxon>
        <taxon>Lentitheciaceae</taxon>
        <taxon>Lentithecium</taxon>
    </lineage>
</organism>
<sequence length="339" mass="34473">MTSVIESGADASLTAPPVAVSELSRGCSIQNVDPTSTVTSTFTAPPQRTFGQNRIGIVTKKSTRYYTTTASTTSGVGFSTSPGSSNILASTGSVAGSTASTILSGDSQPPTGGPVTFSNSTGSSANITSTSSVTYILSGSIPPTAFPSRPVVIGIPFSCPNGDGSEPRFVTGDLQYECIVLCNTAIVTDNEVTTIPAVENESACAAECSLINNAAGKSVCAAAVFTPAPGARIGSCLISRPTSNFVAQPDTTTMLLKGFLSKSDNCSSIDPVNGPGNATIDTAAIISSVTLAGFSLSMPGLVSYSEEGGEFRMRFSSASTGSDGWVFITWNESYKSSSA</sequence>
<reference evidence="2" key="1">
    <citation type="journal article" date="2020" name="Stud. Mycol.">
        <title>101 Dothideomycetes genomes: a test case for predicting lifestyles and emergence of pathogens.</title>
        <authorList>
            <person name="Haridas S."/>
            <person name="Albert R."/>
            <person name="Binder M."/>
            <person name="Bloem J."/>
            <person name="Labutti K."/>
            <person name="Salamov A."/>
            <person name="Andreopoulos B."/>
            <person name="Baker S."/>
            <person name="Barry K."/>
            <person name="Bills G."/>
            <person name="Bluhm B."/>
            <person name="Cannon C."/>
            <person name="Castanera R."/>
            <person name="Culley D."/>
            <person name="Daum C."/>
            <person name="Ezra D."/>
            <person name="Gonzalez J."/>
            <person name="Henrissat B."/>
            <person name="Kuo A."/>
            <person name="Liang C."/>
            <person name="Lipzen A."/>
            <person name="Lutzoni F."/>
            <person name="Magnuson J."/>
            <person name="Mondo S."/>
            <person name="Nolan M."/>
            <person name="Ohm R."/>
            <person name="Pangilinan J."/>
            <person name="Park H.-J."/>
            <person name="Ramirez L."/>
            <person name="Alfaro M."/>
            <person name="Sun H."/>
            <person name="Tritt A."/>
            <person name="Yoshinaga Y."/>
            <person name="Zwiers L.-H."/>
            <person name="Turgeon B."/>
            <person name="Goodwin S."/>
            <person name="Spatafora J."/>
            <person name="Crous P."/>
            <person name="Grigoriev I."/>
        </authorList>
    </citation>
    <scope>NUCLEOTIDE SEQUENCE</scope>
    <source>
        <strain evidence="2">CBS 122367</strain>
    </source>
</reference>
<name>A0A6G1IC93_9PLEO</name>
<evidence type="ECO:0000256" key="1">
    <source>
        <dbReference type="SAM" id="MobiDB-lite"/>
    </source>
</evidence>
<feature type="region of interest" description="Disordered" evidence="1">
    <location>
        <begin position="98"/>
        <end position="123"/>
    </location>
</feature>